<evidence type="ECO:0000313" key="3">
    <source>
        <dbReference type="Proteomes" id="UP000290287"/>
    </source>
</evidence>
<feature type="transmembrane region" description="Helical" evidence="1">
    <location>
        <begin position="237"/>
        <end position="258"/>
    </location>
</feature>
<feature type="transmembrane region" description="Helical" evidence="1">
    <location>
        <begin position="40"/>
        <end position="73"/>
    </location>
</feature>
<dbReference type="NCBIfam" id="TIGR03753">
    <property type="entry name" value="blh_monoox"/>
    <property type="match status" value="1"/>
</dbReference>
<keyword evidence="1" id="KW-0812">Transmembrane</keyword>
<protein>
    <recommendedName>
        <fullName evidence="4">Beta-carotene 15,15'-dioxygenase</fullName>
    </recommendedName>
</protein>
<feature type="transmembrane region" description="Helical" evidence="1">
    <location>
        <begin position="123"/>
        <end position="147"/>
    </location>
</feature>
<name>A0A4Q0YNU2_9GAMM</name>
<evidence type="ECO:0000256" key="1">
    <source>
        <dbReference type="SAM" id="Phobius"/>
    </source>
</evidence>
<dbReference type="EMBL" id="PEIB01000026">
    <property type="protein sequence ID" value="RXJ72115.1"/>
    <property type="molecule type" value="Genomic_DNA"/>
</dbReference>
<dbReference type="InterPro" id="IPR022270">
    <property type="entry name" value="Blh_diox"/>
</dbReference>
<dbReference type="OrthoDB" id="8779153at2"/>
<feature type="transmembrane region" description="Helical" evidence="1">
    <location>
        <begin position="204"/>
        <end position="225"/>
    </location>
</feature>
<dbReference type="GO" id="GO:0016702">
    <property type="term" value="F:oxidoreductase activity, acting on single donors with incorporation of molecular oxygen, incorporation of two atoms of oxygen"/>
    <property type="evidence" value="ECO:0007669"/>
    <property type="project" value="InterPro"/>
</dbReference>
<proteinExistence type="predicted"/>
<sequence length="268" mass="29996">MNSARRCGNAHRFNGDSTRRYGSSHLSLPELWKSPIQFFIWFFTYVIIALACVAMWVIAPAMSLIIFLIISVWHFGGDWSDSSTFARLSFGVWVLCLPAAISPNEVMDIFGDLILQSLVADNVVHLIIDVAEVLFLMSSLYLAVNITAHRKAPQFKQRIIDITCLAAGALLLPIMLYFVLYFCALHSPRHLLLSFKTVDSSKSSIIVIVLLTLLTLLLGTAAWSIISDYASLATATLQVIFVGLFALTVPHMFIIHLFETHLTKREFD</sequence>
<accession>A0A4Q0YNU2</accession>
<organism evidence="2 3">
    <name type="scientific">Veronia nyctiphanis</name>
    <dbReference type="NCBI Taxonomy" id="1278244"/>
    <lineage>
        <taxon>Bacteria</taxon>
        <taxon>Pseudomonadati</taxon>
        <taxon>Pseudomonadota</taxon>
        <taxon>Gammaproteobacteria</taxon>
        <taxon>Vibrionales</taxon>
        <taxon>Vibrionaceae</taxon>
        <taxon>Veronia</taxon>
    </lineage>
</organism>
<dbReference type="Pfam" id="PF15461">
    <property type="entry name" value="BCD"/>
    <property type="match status" value="1"/>
</dbReference>
<feature type="transmembrane region" description="Helical" evidence="1">
    <location>
        <begin position="159"/>
        <end position="184"/>
    </location>
</feature>
<keyword evidence="1" id="KW-1133">Transmembrane helix</keyword>
<dbReference type="AlphaFoldDB" id="A0A4Q0YNU2"/>
<evidence type="ECO:0000313" key="2">
    <source>
        <dbReference type="EMBL" id="RXJ72115.1"/>
    </source>
</evidence>
<keyword evidence="1" id="KW-0472">Membrane</keyword>
<gene>
    <name evidence="2" type="ORF">CS022_17755</name>
</gene>
<evidence type="ECO:0008006" key="4">
    <source>
        <dbReference type="Google" id="ProtNLM"/>
    </source>
</evidence>
<reference evidence="2 3" key="1">
    <citation type="submission" date="2017-10" db="EMBL/GenBank/DDBJ databases">
        <title>Nyctiphanis sp. nov., isolated from the stomach of the euphausiid Nyctiphanes simplex (Hansen, 1911) in the Gulf of California.</title>
        <authorList>
            <person name="Gomez-Gil B."/>
            <person name="Aguilar-Mendez M."/>
            <person name="Lopez-Cortes A."/>
            <person name="Gomez-Gutierrez J."/>
            <person name="Roque A."/>
            <person name="Lang E."/>
            <person name="Gonzalez-Castillo A."/>
        </authorList>
    </citation>
    <scope>NUCLEOTIDE SEQUENCE [LARGE SCALE GENOMIC DNA]</scope>
    <source>
        <strain evidence="2 3">CAIM 600</strain>
    </source>
</reference>
<dbReference type="Proteomes" id="UP000290287">
    <property type="component" value="Unassembled WGS sequence"/>
</dbReference>
<comment type="caution">
    <text evidence="2">The sequence shown here is derived from an EMBL/GenBank/DDBJ whole genome shotgun (WGS) entry which is preliminary data.</text>
</comment>
<keyword evidence="3" id="KW-1185">Reference proteome</keyword>